<proteinExistence type="inferred from homology"/>
<dbReference type="GO" id="GO:0030203">
    <property type="term" value="P:glycosaminoglycan metabolic process"/>
    <property type="evidence" value="ECO:0007669"/>
    <property type="project" value="TreeGrafter"/>
</dbReference>
<feature type="active site" description="Proton donor" evidence="6">
    <location>
        <position position="241"/>
    </location>
</feature>
<evidence type="ECO:0000256" key="3">
    <source>
        <dbReference type="ARBA" id="ARBA00012663"/>
    </source>
</evidence>
<organism evidence="9 10">
    <name type="scientific">Cellulomonas chitinilytica</name>
    <dbReference type="NCBI Taxonomy" id="398759"/>
    <lineage>
        <taxon>Bacteria</taxon>
        <taxon>Bacillati</taxon>
        <taxon>Actinomycetota</taxon>
        <taxon>Actinomycetes</taxon>
        <taxon>Micrococcales</taxon>
        <taxon>Cellulomonadaceae</taxon>
        <taxon>Cellulomonas</taxon>
    </lineage>
</organism>
<dbReference type="GO" id="GO:0004563">
    <property type="term" value="F:beta-N-acetylhexosaminidase activity"/>
    <property type="evidence" value="ECO:0007669"/>
    <property type="project" value="UniProtKB-EC"/>
</dbReference>
<comment type="similarity">
    <text evidence="2">Belongs to the glycosyl hydrolase 20 family.</text>
</comment>
<dbReference type="Gene3D" id="3.30.379.10">
    <property type="entry name" value="Chitobiase/beta-hexosaminidase domain 2-like"/>
    <property type="match status" value="1"/>
</dbReference>
<feature type="domain" description="Beta-hexosaminidase bacterial type N-terminal" evidence="8">
    <location>
        <begin position="30"/>
        <end position="83"/>
    </location>
</feature>
<keyword evidence="10" id="KW-1185">Reference proteome</keyword>
<accession>A0A919P1E2</accession>
<evidence type="ECO:0000313" key="9">
    <source>
        <dbReference type="EMBL" id="GIG21596.1"/>
    </source>
</evidence>
<keyword evidence="5" id="KW-0326">Glycosidase</keyword>
<dbReference type="GO" id="GO:0005975">
    <property type="term" value="P:carbohydrate metabolic process"/>
    <property type="evidence" value="ECO:0007669"/>
    <property type="project" value="InterPro"/>
</dbReference>
<evidence type="ECO:0000259" key="7">
    <source>
        <dbReference type="Pfam" id="PF00728"/>
    </source>
</evidence>
<sequence length="423" mass="46017">MTDPQHSLALVPQPAHVTATGGTVAVDPLRVRTAHDPAMHPEGYRLDVTPDAVTLTSGGPAGAAYGRLALRTLDELPLGTITDAPRFAWRGVMLDTARHFMPKEFVLRLVDLLAAHRLNVLQLHLTDDQGWRLPISRYPRLTEVSGEHYTHDDVREIVAHAADRHVTVVPEINVPGHVQAALAAYPALGNAPGTPVEVWREWGISRHTLNLEDATLAFFRDVLDEVMDLFPGPYVHLGGDECLPDEWAASPRARQRMDELGLAGPADACAWFTGRLAEHVEGRGRRAVFWYEKPGGPPGAVAMPWLDEDSGLAAAQAGHDVVLAPHTRTYLDYPTHPQDGPFGPDRVLPLADAYAFDPPSAPGVLGVQAQLWTEHLATPADVERAAFPRLCAFAEVAWGTAGPYDDFLARLPTHLARLGLGTR</sequence>
<dbReference type="PRINTS" id="PR00738">
    <property type="entry name" value="GLHYDRLASE20"/>
</dbReference>
<evidence type="ECO:0000313" key="10">
    <source>
        <dbReference type="Proteomes" id="UP000632740"/>
    </source>
</evidence>
<dbReference type="GO" id="GO:0016020">
    <property type="term" value="C:membrane"/>
    <property type="evidence" value="ECO:0007669"/>
    <property type="project" value="TreeGrafter"/>
</dbReference>
<comment type="caution">
    <text evidence="9">The sequence shown here is derived from an EMBL/GenBank/DDBJ whole genome shotgun (WGS) entry which is preliminary data.</text>
</comment>
<evidence type="ECO:0000256" key="5">
    <source>
        <dbReference type="ARBA" id="ARBA00023295"/>
    </source>
</evidence>
<dbReference type="InterPro" id="IPR015883">
    <property type="entry name" value="Glyco_hydro_20_cat"/>
</dbReference>
<dbReference type="PANTHER" id="PTHR22600:SF57">
    <property type="entry name" value="BETA-N-ACETYLHEXOSAMINIDASE"/>
    <property type="match status" value="1"/>
</dbReference>
<evidence type="ECO:0000256" key="2">
    <source>
        <dbReference type="ARBA" id="ARBA00006285"/>
    </source>
</evidence>
<evidence type="ECO:0000256" key="1">
    <source>
        <dbReference type="ARBA" id="ARBA00001231"/>
    </source>
</evidence>
<dbReference type="CDD" id="cd06563">
    <property type="entry name" value="GH20_chitobiase-like"/>
    <property type="match status" value="1"/>
</dbReference>
<comment type="catalytic activity">
    <reaction evidence="1">
        <text>Hydrolysis of terminal non-reducing N-acetyl-D-hexosamine residues in N-acetyl-beta-D-hexosaminides.</text>
        <dbReference type="EC" id="3.2.1.52"/>
    </reaction>
</comment>
<dbReference type="Proteomes" id="UP000632740">
    <property type="component" value="Unassembled WGS sequence"/>
</dbReference>
<dbReference type="InterPro" id="IPR017853">
    <property type="entry name" value="GH"/>
</dbReference>
<dbReference type="SUPFAM" id="SSF55545">
    <property type="entry name" value="beta-N-acetylhexosaminidase-like domain"/>
    <property type="match status" value="1"/>
</dbReference>
<dbReference type="PANTHER" id="PTHR22600">
    <property type="entry name" value="BETA-HEXOSAMINIDASE"/>
    <property type="match status" value="1"/>
</dbReference>
<evidence type="ECO:0000256" key="4">
    <source>
        <dbReference type="ARBA" id="ARBA00022801"/>
    </source>
</evidence>
<evidence type="ECO:0000259" key="8">
    <source>
        <dbReference type="Pfam" id="PF02838"/>
    </source>
</evidence>
<dbReference type="RefSeq" id="WP_239070364.1">
    <property type="nucleotide sequence ID" value="NZ_BONK01000007.1"/>
</dbReference>
<reference evidence="9" key="1">
    <citation type="submission" date="2021-01" db="EMBL/GenBank/DDBJ databases">
        <title>Whole genome shotgun sequence of Cellulomonas chitinilytica NBRC 110799.</title>
        <authorList>
            <person name="Komaki H."/>
            <person name="Tamura T."/>
        </authorList>
    </citation>
    <scope>NUCLEOTIDE SEQUENCE</scope>
    <source>
        <strain evidence="9">NBRC 110799</strain>
    </source>
</reference>
<protein>
    <recommendedName>
        <fullName evidence="3">beta-N-acetylhexosaminidase</fullName>
        <ecNumber evidence="3">3.2.1.52</ecNumber>
    </recommendedName>
</protein>
<dbReference type="InterPro" id="IPR015882">
    <property type="entry name" value="HEX_bac_N"/>
</dbReference>
<dbReference type="EMBL" id="BONK01000007">
    <property type="protein sequence ID" value="GIG21596.1"/>
    <property type="molecule type" value="Genomic_DNA"/>
</dbReference>
<dbReference type="InterPro" id="IPR029018">
    <property type="entry name" value="Hex-like_dom2"/>
</dbReference>
<gene>
    <name evidence="9" type="primary">nagZ</name>
    <name evidence="9" type="ORF">Cch01nite_23200</name>
</gene>
<keyword evidence="4" id="KW-0378">Hydrolase</keyword>
<dbReference type="SUPFAM" id="SSF51445">
    <property type="entry name" value="(Trans)glycosidases"/>
    <property type="match status" value="1"/>
</dbReference>
<dbReference type="Pfam" id="PF00728">
    <property type="entry name" value="Glyco_hydro_20"/>
    <property type="match status" value="1"/>
</dbReference>
<dbReference type="InterPro" id="IPR025705">
    <property type="entry name" value="Beta_hexosaminidase_sua/sub"/>
</dbReference>
<feature type="domain" description="Glycoside hydrolase family 20 catalytic" evidence="7">
    <location>
        <begin position="87"/>
        <end position="399"/>
    </location>
</feature>
<dbReference type="AlphaFoldDB" id="A0A919P1E2"/>
<dbReference type="Gene3D" id="3.20.20.80">
    <property type="entry name" value="Glycosidases"/>
    <property type="match status" value="1"/>
</dbReference>
<name>A0A919P1E2_9CELL</name>
<dbReference type="Pfam" id="PF02838">
    <property type="entry name" value="Glyco_hydro_20b"/>
    <property type="match status" value="1"/>
</dbReference>
<dbReference type="EC" id="3.2.1.52" evidence="3"/>
<evidence type="ECO:0000256" key="6">
    <source>
        <dbReference type="PIRSR" id="PIRSR625705-1"/>
    </source>
</evidence>